<evidence type="ECO:0000313" key="1">
    <source>
        <dbReference type="EMBL" id="KAH7680752.1"/>
    </source>
</evidence>
<gene>
    <name evidence="1" type="ORF">IHE45_05G013500</name>
</gene>
<comment type="caution">
    <text evidence="1">The sequence shown here is derived from an EMBL/GenBank/DDBJ whole genome shotgun (WGS) entry which is preliminary data.</text>
</comment>
<organism evidence="1 2">
    <name type="scientific">Dioscorea alata</name>
    <name type="common">Purple yam</name>
    <dbReference type="NCBI Taxonomy" id="55571"/>
    <lineage>
        <taxon>Eukaryota</taxon>
        <taxon>Viridiplantae</taxon>
        <taxon>Streptophyta</taxon>
        <taxon>Embryophyta</taxon>
        <taxon>Tracheophyta</taxon>
        <taxon>Spermatophyta</taxon>
        <taxon>Magnoliopsida</taxon>
        <taxon>Liliopsida</taxon>
        <taxon>Dioscoreales</taxon>
        <taxon>Dioscoreaceae</taxon>
        <taxon>Dioscorea</taxon>
    </lineage>
</organism>
<evidence type="ECO:0000313" key="2">
    <source>
        <dbReference type="Proteomes" id="UP000827976"/>
    </source>
</evidence>
<reference evidence="2" key="1">
    <citation type="journal article" date="2022" name="Nat. Commun.">
        <title>Chromosome evolution and the genetic basis of agronomically important traits in greater yam.</title>
        <authorList>
            <person name="Bredeson J.V."/>
            <person name="Lyons J.B."/>
            <person name="Oniyinde I.O."/>
            <person name="Okereke N.R."/>
            <person name="Kolade O."/>
            <person name="Nnabue I."/>
            <person name="Nwadili C.O."/>
            <person name="Hribova E."/>
            <person name="Parker M."/>
            <person name="Nwogha J."/>
            <person name="Shu S."/>
            <person name="Carlson J."/>
            <person name="Kariba R."/>
            <person name="Muthemba S."/>
            <person name="Knop K."/>
            <person name="Barton G.J."/>
            <person name="Sherwood A.V."/>
            <person name="Lopez-Montes A."/>
            <person name="Asiedu R."/>
            <person name="Jamnadass R."/>
            <person name="Muchugi A."/>
            <person name="Goodstein D."/>
            <person name="Egesi C.N."/>
            <person name="Featherston J."/>
            <person name="Asfaw A."/>
            <person name="Simpson G.G."/>
            <person name="Dolezel J."/>
            <person name="Hendre P.S."/>
            <person name="Van Deynze A."/>
            <person name="Kumar P.L."/>
            <person name="Obidiegwu J.E."/>
            <person name="Bhattacharjee R."/>
            <person name="Rokhsar D.S."/>
        </authorList>
    </citation>
    <scope>NUCLEOTIDE SEQUENCE [LARGE SCALE GENOMIC DNA]</scope>
    <source>
        <strain evidence="2">cv. TDa95/00328</strain>
    </source>
</reference>
<name>A0ACB7VZR0_DIOAL</name>
<keyword evidence="2" id="KW-1185">Reference proteome</keyword>
<accession>A0ACB7VZR0</accession>
<protein>
    <submittedName>
        <fullName evidence="1">TPR-like protein</fullName>
    </submittedName>
</protein>
<proteinExistence type="predicted"/>
<sequence>MISFNGFRIRVHKRIQIRTRFSASNVKPKSARELGSPSRPMSFLGRRAASVATLLSSCDSLRALEQIHARIVRKGLEQHHVLVLRFLCLCNALSAVSYASSAFERVSHPTLPLFNALLKLLSDHRLPLQSSLFLFHQLRLRSPHPPDPFSYPSLLKSCSHFADLHTGASLHSLALRSGFESNIFVRTSLIDMYGKCGEVHAAKLLFKAMDFRNEVTWTAMIVAYLNSGDLASAAELFDGMPKRNVVSWNAMIDGFVKFGDLVSARKLFDEMPERNKVTFTSLIDGYSKAGDMASARMLFEMLEGKDVFSWSAMITGYVQNGRPVEALKIFLEMLEKNIKPDEFIMVGLMSACSLLGSLTLAKWVDSFIARSSIDVKRAHVLAALVDMNAKCGNMERATTLFETMPKRDLISYCSLMQGYSIHGLGVKVIEFFSRMIKEGIVPDDVAFTVVLTACSHAGLVEEGNKYFSIMKNEYSISPSPDHYACMVDLLGRAGRLKEAYELIKFMPMEPHAGAWGALLGACRLNCDIELGEVVAKKLFEMEPQNGGNYVLLSNIYAAADRWADVSQVRTIMRGRGVRKIPGCTWI</sequence>
<dbReference type="Proteomes" id="UP000827976">
    <property type="component" value="Chromosome 5"/>
</dbReference>
<dbReference type="EMBL" id="CM037015">
    <property type="protein sequence ID" value="KAH7680752.1"/>
    <property type="molecule type" value="Genomic_DNA"/>
</dbReference>